<accession>A0AAD9HG76</accession>
<dbReference type="Proteomes" id="UP001232148">
    <property type="component" value="Unassembled WGS sequence"/>
</dbReference>
<reference evidence="1" key="1">
    <citation type="submission" date="2021-06" db="EMBL/GenBank/DDBJ databases">
        <title>Comparative genomics, transcriptomics and evolutionary studies reveal genomic signatures of adaptation to plant cell wall in hemibiotrophic fungi.</title>
        <authorList>
            <consortium name="DOE Joint Genome Institute"/>
            <person name="Baroncelli R."/>
            <person name="Diaz J.F."/>
            <person name="Benocci T."/>
            <person name="Peng M."/>
            <person name="Battaglia E."/>
            <person name="Haridas S."/>
            <person name="Andreopoulos W."/>
            <person name="Labutti K."/>
            <person name="Pangilinan J."/>
            <person name="Floch G.L."/>
            <person name="Makela M.R."/>
            <person name="Henrissat B."/>
            <person name="Grigoriev I.V."/>
            <person name="Crouch J.A."/>
            <person name="De Vries R.P."/>
            <person name="Sukno S.A."/>
            <person name="Thon M.R."/>
        </authorList>
    </citation>
    <scope>NUCLEOTIDE SEQUENCE</scope>
    <source>
        <strain evidence="1">MAFF235873</strain>
    </source>
</reference>
<protein>
    <submittedName>
        <fullName evidence="1">Uncharacterized protein</fullName>
    </submittedName>
</protein>
<gene>
    <name evidence="1" type="ORF">LX32DRAFT_639983</name>
</gene>
<dbReference type="EMBL" id="MU842877">
    <property type="protein sequence ID" value="KAK2028531.1"/>
    <property type="molecule type" value="Genomic_DNA"/>
</dbReference>
<organism evidence="1 2">
    <name type="scientific">Colletotrichum zoysiae</name>
    <dbReference type="NCBI Taxonomy" id="1216348"/>
    <lineage>
        <taxon>Eukaryota</taxon>
        <taxon>Fungi</taxon>
        <taxon>Dikarya</taxon>
        <taxon>Ascomycota</taxon>
        <taxon>Pezizomycotina</taxon>
        <taxon>Sordariomycetes</taxon>
        <taxon>Hypocreomycetidae</taxon>
        <taxon>Glomerellales</taxon>
        <taxon>Glomerellaceae</taxon>
        <taxon>Colletotrichum</taxon>
        <taxon>Colletotrichum graminicola species complex</taxon>
    </lineage>
</organism>
<evidence type="ECO:0000313" key="2">
    <source>
        <dbReference type="Proteomes" id="UP001232148"/>
    </source>
</evidence>
<sequence>MQRPINSAPLDWPFLLSTYLPTYLLNPRLSTPSLFSWALSLLVRLHFHAGPGSACGPAPPSPPPSRMSSLLDQRQFCTLALTAPFSNPLSASLRIGPETAHTHTHTRTTHTAQPRTAPATGNVLLDLYIDPVALFARSAIFCLDRCRSSSSPAGHRLLPVF</sequence>
<name>A0AAD9HG76_9PEZI</name>
<evidence type="ECO:0000313" key="1">
    <source>
        <dbReference type="EMBL" id="KAK2028531.1"/>
    </source>
</evidence>
<proteinExistence type="predicted"/>
<keyword evidence="2" id="KW-1185">Reference proteome</keyword>
<comment type="caution">
    <text evidence="1">The sequence shown here is derived from an EMBL/GenBank/DDBJ whole genome shotgun (WGS) entry which is preliminary data.</text>
</comment>
<dbReference type="AlphaFoldDB" id="A0AAD9HG76"/>